<evidence type="ECO:0000256" key="1">
    <source>
        <dbReference type="SAM" id="SignalP"/>
    </source>
</evidence>
<comment type="caution">
    <text evidence="2">The sequence shown here is derived from an EMBL/GenBank/DDBJ whole genome shotgun (WGS) entry which is preliminary data.</text>
</comment>
<dbReference type="Proteomes" id="UP001187192">
    <property type="component" value="Unassembled WGS sequence"/>
</dbReference>
<reference evidence="2" key="1">
    <citation type="submission" date="2023-07" db="EMBL/GenBank/DDBJ databases">
        <title>draft genome sequence of fig (Ficus carica).</title>
        <authorList>
            <person name="Takahashi T."/>
            <person name="Nishimura K."/>
        </authorList>
    </citation>
    <scope>NUCLEOTIDE SEQUENCE</scope>
</reference>
<evidence type="ECO:0000313" key="3">
    <source>
        <dbReference type="EMBL" id="GMN20820.1"/>
    </source>
</evidence>
<feature type="chain" id="PRO_5041851629" evidence="1">
    <location>
        <begin position="26"/>
        <end position="136"/>
    </location>
</feature>
<sequence length="136" mass="15482">MKQVFLILTILLATLLFFPFSLTQARELLATEKKVDLKSHGTITAPSRGVYNYPGPHIRFCRRRPPPPKYVIPPPTDVKPPPKYVIPPPTYVKPPLKYVIPPPKYVEPPPPYVKPPPPYLKPPCGRYKRKCPPEGH</sequence>
<evidence type="ECO:0000313" key="4">
    <source>
        <dbReference type="Proteomes" id="UP001187192"/>
    </source>
</evidence>
<keyword evidence="4" id="KW-1185">Reference proteome</keyword>
<gene>
    <name evidence="2" type="ORF">TIFTF001_051069</name>
    <name evidence="3" type="ORF">TIFTF001_051070</name>
</gene>
<accession>A0AA87YXL3</accession>
<dbReference type="EMBL" id="BTGU01009045">
    <property type="protein sequence ID" value="GMN20820.1"/>
    <property type="molecule type" value="Genomic_DNA"/>
</dbReference>
<keyword evidence="1" id="KW-0732">Signal</keyword>
<dbReference type="AlphaFoldDB" id="A0AA87YXL3"/>
<dbReference type="EMBL" id="BTGU01009044">
    <property type="protein sequence ID" value="GMN20810.1"/>
    <property type="molecule type" value="Genomic_DNA"/>
</dbReference>
<protein>
    <submittedName>
        <fullName evidence="2">Uncharacterized protein</fullName>
    </submittedName>
</protein>
<feature type="signal peptide" evidence="1">
    <location>
        <begin position="1"/>
        <end position="25"/>
    </location>
</feature>
<name>A0AA87YXL3_FICCA</name>
<evidence type="ECO:0000313" key="2">
    <source>
        <dbReference type="EMBL" id="GMN20810.1"/>
    </source>
</evidence>
<organism evidence="2 4">
    <name type="scientific">Ficus carica</name>
    <name type="common">Common fig</name>
    <dbReference type="NCBI Taxonomy" id="3494"/>
    <lineage>
        <taxon>Eukaryota</taxon>
        <taxon>Viridiplantae</taxon>
        <taxon>Streptophyta</taxon>
        <taxon>Embryophyta</taxon>
        <taxon>Tracheophyta</taxon>
        <taxon>Spermatophyta</taxon>
        <taxon>Magnoliopsida</taxon>
        <taxon>eudicotyledons</taxon>
        <taxon>Gunneridae</taxon>
        <taxon>Pentapetalae</taxon>
        <taxon>rosids</taxon>
        <taxon>fabids</taxon>
        <taxon>Rosales</taxon>
        <taxon>Moraceae</taxon>
        <taxon>Ficeae</taxon>
        <taxon>Ficus</taxon>
    </lineage>
</organism>
<proteinExistence type="predicted"/>